<reference evidence="2" key="1">
    <citation type="submission" date="2016-10" db="EMBL/GenBank/DDBJ databases">
        <authorList>
            <person name="Varghese N."/>
            <person name="Submissions S."/>
        </authorList>
    </citation>
    <scope>NUCLEOTIDE SEQUENCE [LARGE SCALE GENOMIC DNA]</scope>
    <source>
        <strain evidence="2">CGMCC 1.9108</strain>
    </source>
</reference>
<keyword evidence="2" id="KW-1185">Reference proteome</keyword>
<dbReference type="AlphaFoldDB" id="A0A1G6V0R7"/>
<dbReference type="Pfam" id="PF01042">
    <property type="entry name" value="Ribonuc_L-PSP"/>
    <property type="match status" value="1"/>
</dbReference>
<dbReference type="OrthoDB" id="9799840at2"/>
<dbReference type="InterPro" id="IPR035959">
    <property type="entry name" value="RutC-like_sf"/>
</dbReference>
<dbReference type="EMBL" id="FMZV01000007">
    <property type="protein sequence ID" value="SDD47200.1"/>
    <property type="molecule type" value="Genomic_DNA"/>
</dbReference>
<sequence>MKALNPTSIAPPFGNYSHGITDGHFVVTSGQLGLSKNGEVPNSVGAQAEICFANIHAILTECGLDYSNVIRFSAFVTRREDMAPYMEVRDRVLEGLTVKPASTLLIVSGFSRPEFLVEIEAIALRAQ</sequence>
<proteinExistence type="predicted"/>
<dbReference type="Gene3D" id="3.30.1330.40">
    <property type="entry name" value="RutC-like"/>
    <property type="match status" value="1"/>
</dbReference>
<organism evidence="1 2">
    <name type="scientific">Ruegeria marina</name>
    <dbReference type="NCBI Taxonomy" id="639004"/>
    <lineage>
        <taxon>Bacteria</taxon>
        <taxon>Pseudomonadati</taxon>
        <taxon>Pseudomonadota</taxon>
        <taxon>Alphaproteobacteria</taxon>
        <taxon>Rhodobacterales</taxon>
        <taxon>Roseobacteraceae</taxon>
        <taxon>Ruegeria</taxon>
    </lineage>
</organism>
<dbReference type="PANTHER" id="PTHR43857">
    <property type="entry name" value="BLR7761 PROTEIN"/>
    <property type="match status" value="1"/>
</dbReference>
<dbReference type="Proteomes" id="UP000199628">
    <property type="component" value="Unassembled WGS sequence"/>
</dbReference>
<dbReference type="PANTHER" id="PTHR43857:SF1">
    <property type="entry name" value="YJGH FAMILY PROTEIN"/>
    <property type="match status" value="1"/>
</dbReference>
<accession>A0A1G6V0R7</accession>
<dbReference type="STRING" id="639004.SAMN04488239_107207"/>
<dbReference type="RefSeq" id="WP_093031702.1">
    <property type="nucleotide sequence ID" value="NZ_FMZV01000007.1"/>
</dbReference>
<gene>
    <name evidence="1" type="ORF">SAMN04488239_107207</name>
</gene>
<protein>
    <submittedName>
        <fullName evidence="1">Enamine deaminase RidA, house cleaning of reactive enamine intermediates, YjgF/YER057c/UK114 family</fullName>
    </submittedName>
</protein>
<evidence type="ECO:0000313" key="1">
    <source>
        <dbReference type="EMBL" id="SDD47200.1"/>
    </source>
</evidence>
<dbReference type="SUPFAM" id="SSF55298">
    <property type="entry name" value="YjgF-like"/>
    <property type="match status" value="1"/>
</dbReference>
<dbReference type="InterPro" id="IPR006175">
    <property type="entry name" value="YjgF/YER057c/UK114"/>
</dbReference>
<dbReference type="CDD" id="cd00448">
    <property type="entry name" value="YjgF_YER057c_UK114_family"/>
    <property type="match status" value="1"/>
</dbReference>
<evidence type="ECO:0000313" key="2">
    <source>
        <dbReference type="Proteomes" id="UP000199628"/>
    </source>
</evidence>
<name>A0A1G6V0R7_9RHOB</name>